<dbReference type="EMBL" id="PCRM01000024">
    <property type="protein sequence ID" value="PIP21721.1"/>
    <property type="molecule type" value="Genomic_DNA"/>
</dbReference>
<dbReference type="CDD" id="cd01887">
    <property type="entry name" value="IF2_eIF5B"/>
    <property type="match status" value="1"/>
</dbReference>
<evidence type="ECO:0000256" key="1">
    <source>
        <dbReference type="ARBA" id="ARBA00007733"/>
    </source>
</evidence>
<dbReference type="SUPFAM" id="SSF50447">
    <property type="entry name" value="Translation proteins"/>
    <property type="match status" value="2"/>
</dbReference>
<dbReference type="InterPro" id="IPR027417">
    <property type="entry name" value="P-loop_NTPase"/>
</dbReference>
<dbReference type="InterPro" id="IPR036925">
    <property type="entry name" value="TIF_IF2_dom3_sf"/>
</dbReference>
<dbReference type="InterPro" id="IPR009000">
    <property type="entry name" value="Transl_B-barrel_sf"/>
</dbReference>
<name>A0A2G9YT71_9BACT</name>
<dbReference type="GO" id="GO:0003924">
    <property type="term" value="F:GTPase activity"/>
    <property type="evidence" value="ECO:0007669"/>
    <property type="project" value="UniProtKB-UniRule"/>
</dbReference>
<evidence type="ECO:0000256" key="5">
    <source>
        <dbReference type="ARBA" id="ARBA00022917"/>
    </source>
</evidence>
<evidence type="ECO:0000259" key="9">
    <source>
        <dbReference type="PROSITE" id="PS51722"/>
    </source>
</evidence>
<feature type="binding site" evidence="7">
    <location>
        <begin position="210"/>
        <end position="213"/>
    </location>
    <ligand>
        <name>GTP</name>
        <dbReference type="ChEBI" id="CHEBI:37565"/>
    </ligand>
</feature>
<comment type="subcellular location">
    <subcellularLocation>
        <location evidence="7">Cytoplasm</location>
    </subcellularLocation>
</comment>
<dbReference type="Pfam" id="PF00009">
    <property type="entry name" value="GTP_EFTU"/>
    <property type="match status" value="1"/>
</dbReference>
<dbReference type="Gene3D" id="3.40.50.10050">
    <property type="entry name" value="Translation initiation factor IF- 2, domain 3"/>
    <property type="match status" value="1"/>
</dbReference>
<evidence type="ECO:0000256" key="7">
    <source>
        <dbReference type="HAMAP-Rule" id="MF_00100"/>
    </source>
</evidence>
<dbReference type="FunFam" id="3.40.50.10050:FF:000001">
    <property type="entry name" value="Translation initiation factor IF-2"/>
    <property type="match status" value="1"/>
</dbReference>
<protein>
    <recommendedName>
        <fullName evidence="2 7">Translation initiation factor IF-2</fullName>
    </recommendedName>
</protein>
<dbReference type="GO" id="GO:0005525">
    <property type="term" value="F:GTP binding"/>
    <property type="evidence" value="ECO:0007669"/>
    <property type="project" value="UniProtKB-KW"/>
</dbReference>
<proteinExistence type="inferred from homology"/>
<organism evidence="10 11">
    <name type="scientific">Candidatus Nealsonbacteria bacterium CG23_combo_of_CG06-09_8_20_14_all_40_13</name>
    <dbReference type="NCBI Taxonomy" id="1974724"/>
    <lineage>
        <taxon>Bacteria</taxon>
        <taxon>Candidatus Nealsoniibacteriota</taxon>
    </lineage>
</organism>
<evidence type="ECO:0000256" key="3">
    <source>
        <dbReference type="ARBA" id="ARBA00022540"/>
    </source>
</evidence>
<evidence type="ECO:0000313" key="10">
    <source>
        <dbReference type="EMBL" id="PIP21721.1"/>
    </source>
</evidence>
<dbReference type="CDD" id="cd03702">
    <property type="entry name" value="IF2_mtIF2_II"/>
    <property type="match status" value="1"/>
</dbReference>
<evidence type="ECO:0000256" key="4">
    <source>
        <dbReference type="ARBA" id="ARBA00022741"/>
    </source>
</evidence>
<dbReference type="NCBIfam" id="TIGR00487">
    <property type="entry name" value="IF-2"/>
    <property type="match status" value="1"/>
</dbReference>
<dbReference type="Gene3D" id="3.40.50.300">
    <property type="entry name" value="P-loop containing nucleotide triphosphate hydrolases"/>
    <property type="match status" value="1"/>
</dbReference>
<dbReference type="GO" id="GO:0003743">
    <property type="term" value="F:translation initiation factor activity"/>
    <property type="evidence" value="ECO:0007669"/>
    <property type="project" value="UniProtKB-UniRule"/>
</dbReference>
<dbReference type="HAMAP" id="MF_00100_B">
    <property type="entry name" value="IF_2_B"/>
    <property type="match status" value="1"/>
</dbReference>
<feature type="domain" description="Tr-type G" evidence="9">
    <location>
        <begin position="95"/>
        <end position="268"/>
    </location>
</feature>
<dbReference type="InterPro" id="IPR005225">
    <property type="entry name" value="Small_GTP-bd"/>
</dbReference>
<keyword evidence="3 7" id="KW-0396">Initiation factor</keyword>
<dbReference type="InterPro" id="IPR015760">
    <property type="entry name" value="TIF_IF2"/>
</dbReference>
<dbReference type="AlphaFoldDB" id="A0A2G9YT71"/>
<evidence type="ECO:0000256" key="8">
    <source>
        <dbReference type="RuleBase" id="RU000644"/>
    </source>
</evidence>
<dbReference type="Pfam" id="PF11987">
    <property type="entry name" value="IF-2"/>
    <property type="match status" value="1"/>
</dbReference>
<feature type="binding site" evidence="7">
    <location>
        <begin position="156"/>
        <end position="160"/>
    </location>
    <ligand>
        <name>GTP</name>
        <dbReference type="ChEBI" id="CHEBI:37565"/>
    </ligand>
</feature>
<comment type="caution">
    <text evidence="7">Lacks conserved residue(s) required for the propagation of feature annotation.</text>
</comment>
<dbReference type="FunFam" id="3.40.50.300:FF:000019">
    <property type="entry name" value="Translation initiation factor IF-2"/>
    <property type="match status" value="1"/>
</dbReference>
<dbReference type="Proteomes" id="UP000231567">
    <property type="component" value="Unassembled WGS sequence"/>
</dbReference>
<dbReference type="PRINTS" id="PR00315">
    <property type="entry name" value="ELONGATNFCT"/>
</dbReference>
<dbReference type="GO" id="GO:0005737">
    <property type="term" value="C:cytoplasm"/>
    <property type="evidence" value="ECO:0007669"/>
    <property type="project" value="UniProtKB-SubCell"/>
</dbReference>
<accession>A0A2G9YT71</accession>
<keyword evidence="4 7" id="KW-0547">Nucleotide-binding</keyword>
<keyword evidence="7" id="KW-0963">Cytoplasm</keyword>
<comment type="caution">
    <text evidence="10">The sequence shown here is derived from an EMBL/GenBank/DDBJ whole genome shotgun (WGS) entry which is preliminary data.</text>
</comment>
<dbReference type="SUPFAM" id="SSF52156">
    <property type="entry name" value="Initiation factor IF2/eIF5b, domain 3"/>
    <property type="match status" value="1"/>
</dbReference>
<dbReference type="PANTHER" id="PTHR43381:SF4">
    <property type="entry name" value="EUKARYOTIC TRANSLATION INITIATION FACTOR 5B"/>
    <property type="match status" value="1"/>
</dbReference>
<comment type="function">
    <text evidence="7 8">One of the essential components for the initiation of protein synthesis. Protects formylmethionyl-tRNA from spontaneous hydrolysis and promotes its binding to the 30S ribosomal subunits. Also involved in the hydrolysis of GTP during the formation of the 70S ribosomal complex.</text>
</comment>
<feature type="binding site" evidence="7">
    <location>
        <begin position="104"/>
        <end position="111"/>
    </location>
    <ligand>
        <name>GTP</name>
        <dbReference type="ChEBI" id="CHEBI:37565"/>
    </ligand>
</feature>
<dbReference type="PROSITE" id="PS51722">
    <property type="entry name" value="G_TR_2"/>
    <property type="match status" value="1"/>
</dbReference>
<keyword evidence="6 7" id="KW-0342">GTP-binding</keyword>
<dbReference type="InterPro" id="IPR000795">
    <property type="entry name" value="T_Tr_GTP-bd_dom"/>
</dbReference>
<evidence type="ECO:0000256" key="2">
    <source>
        <dbReference type="ARBA" id="ARBA00020675"/>
    </source>
</evidence>
<comment type="similarity">
    <text evidence="1 7 8">Belongs to the TRAFAC class translation factor GTPase superfamily. Classic translation factor GTPase family. IF-2 subfamily.</text>
</comment>
<dbReference type="SUPFAM" id="SSF52540">
    <property type="entry name" value="P-loop containing nucleoside triphosphate hydrolases"/>
    <property type="match status" value="1"/>
</dbReference>
<dbReference type="Gene3D" id="2.40.30.10">
    <property type="entry name" value="Translation factors"/>
    <property type="match status" value="2"/>
</dbReference>
<reference evidence="10 11" key="1">
    <citation type="submission" date="2017-09" db="EMBL/GenBank/DDBJ databases">
        <title>Depth-based differentiation of microbial function through sediment-hosted aquifers and enrichment of novel symbionts in the deep terrestrial subsurface.</title>
        <authorList>
            <person name="Probst A.J."/>
            <person name="Ladd B."/>
            <person name="Jarett J.K."/>
            <person name="Geller-Mcgrath D.E."/>
            <person name="Sieber C.M."/>
            <person name="Emerson J.B."/>
            <person name="Anantharaman K."/>
            <person name="Thomas B.C."/>
            <person name="Malmstrom R."/>
            <person name="Stieglmeier M."/>
            <person name="Klingl A."/>
            <person name="Woyke T."/>
            <person name="Ryan C.M."/>
            <person name="Banfield J.F."/>
        </authorList>
    </citation>
    <scope>NUCLEOTIDE SEQUENCE [LARGE SCALE GENOMIC DNA]</scope>
    <source>
        <strain evidence="10">CG23_combo_of_CG06-09_8_20_14_all_40_13</strain>
    </source>
</reference>
<dbReference type="InterPro" id="IPR000178">
    <property type="entry name" value="TF_IF2_bacterial-like"/>
</dbReference>
<dbReference type="NCBIfam" id="TIGR00231">
    <property type="entry name" value="small_GTP"/>
    <property type="match status" value="1"/>
</dbReference>
<dbReference type="InterPro" id="IPR044145">
    <property type="entry name" value="IF2_II"/>
</dbReference>
<dbReference type="InterPro" id="IPR006847">
    <property type="entry name" value="IF2_N"/>
</dbReference>
<keyword evidence="5 7" id="KW-0648">Protein biosynthesis</keyword>
<sequence length="603" mass="65370">MADKSSEQQPAPKETKTIDIPKVVTVRKLAEILNAPVTKIIAKLLEYGVAANINESVDFDTAAIIADEFGWQAIEVVGENIIALKEKTDKKNLQIRPPVVTVMGHVDHGKTKLLDAIRQTDVVAGESGGITQHIGAYQLTFKNLKNKKERLITFLDTPGHEAFSAMRSHGARITDIVVLVVAADEGVKPQTLEALSHAKAANVPIVVAINKIDKPEADIERVKRQLADIGLLAEEWGGQTLIVPVSAKTGENVAKLLEIILLAADVQKLQANPDGPASGVVIEAHLHHGIGPLATVLVQNGTLRLKDVIIAGKTYGKVKNMENYLRQKVKEAFPSTPVRIGGLKAVPKAGDILFAVLSEKQAREKISAVLQEEGAKRIVKAISARQLSEDEKNKIKKLKIVLKADVQGSLEAIKQSLKDLSAEDVIVEFVAEAVGPVSESDVKMAQAAGAIIVAFRVKIPTEILKLAKLEKIQISQYDIIYNLIDDIFKALSSLLEPEIIKTYQGRLKILKIFKKSKTGGIIGGLVTKGQVISSTVAEVLRDETVLGEIKILSVQQNKQVVDKVAENTQCGISFEGSIKIKPDDILEVYSLEKKIKQLGKPVA</sequence>
<dbReference type="PANTHER" id="PTHR43381">
    <property type="entry name" value="TRANSLATION INITIATION FACTOR IF-2-RELATED"/>
    <property type="match status" value="1"/>
</dbReference>
<dbReference type="FunFam" id="2.40.30.10:FF:000054">
    <property type="entry name" value="Translation initiation factor IF-2"/>
    <property type="match status" value="1"/>
</dbReference>
<gene>
    <name evidence="7" type="primary">infB</name>
    <name evidence="10" type="ORF">COX39_01515</name>
</gene>
<dbReference type="InterPro" id="IPR023115">
    <property type="entry name" value="TIF_IF2_dom3"/>
</dbReference>
<dbReference type="InterPro" id="IPR053905">
    <property type="entry name" value="EF-G-like_DII"/>
</dbReference>
<evidence type="ECO:0000313" key="11">
    <source>
        <dbReference type="Proteomes" id="UP000231567"/>
    </source>
</evidence>
<evidence type="ECO:0000256" key="6">
    <source>
        <dbReference type="ARBA" id="ARBA00023134"/>
    </source>
</evidence>
<dbReference type="Pfam" id="PF22042">
    <property type="entry name" value="EF-G_D2"/>
    <property type="match status" value="1"/>
</dbReference>
<dbReference type="Pfam" id="PF04760">
    <property type="entry name" value="IF2_N"/>
    <property type="match status" value="1"/>
</dbReference>